<comment type="caution">
    <text evidence="1">The sequence shown here is derived from an EMBL/GenBank/DDBJ whole genome shotgun (WGS) entry which is preliminary data.</text>
</comment>
<protein>
    <submittedName>
        <fullName evidence="1">Uncharacterized protein</fullName>
    </submittedName>
</protein>
<dbReference type="AlphaFoldDB" id="A0ABC9R377"/>
<name>A0ABC9R377_BACMY</name>
<evidence type="ECO:0000313" key="2">
    <source>
        <dbReference type="Proteomes" id="UP000006976"/>
    </source>
</evidence>
<gene>
    <name evidence="1" type="ORF">III_03304</name>
</gene>
<evidence type="ECO:0000313" key="1">
    <source>
        <dbReference type="EMBL" id="EJR39463.1"/>
    </source>
</evidence>
<accession>A0ABC9R377</accession>
<dbReference type="Proteomes" id="UP000006976">
    <property type="component" value="Unassembled WGS sequence"/>
</dbReference>
<proteinExistence type="predicted"/>
<reference evidence="1 2" key="1">
    <citation type="submission" date="2012-04" db="EMBL/GenBank/DDBJ databases">
        <title>The Genome Sequence of Bacillus cereus VD078.</title>
        <authorList>
            <consortium name="The Broad Institute Genome Sequencing Platform"/>
            <consortium name="The Broad Institute Genome Sequencing Center for Infectious Disease"/>
            <person name="Feldgarden M."/>
            <person name="Van der Auwera G.A."/>
            <person name="Mahillon J."/>
            <person name="Duprez V."/>
            <person name="Timmery S."/>
            <person name="Mattelet C."/>
            <person name="Dierick K."/>
            <person name="Sun M."/>
            <person name="Yu Z."/>
            <person name="Zhu L."/>
            <person name="Hu X."/>
            <person name="Shank E.B."/>
            <person name="Swiecicka I."/>
            <person name="Hansen B.M."/>
            <person name="Andrup L."/>
            <person name="Young S.K."/>
            <person name="Zeng Q."/>
            <person name="Gargeya S."/>
            <person name="Fitzgerald M."/>
            <person name="Haas B."/>
            <person name="Abouelleil A."/>
            <person name="Alvarado L."/>
            <person name="Arachchi H.M."/>
            <person name="Berlin A."/>
            <person name="Chapman S.B."/>
            <person name="Goldberg J."/>
            <person name="Griggs A."/>
            <person name="Gujja S."/>
            <person name="Hansen M."/>
            <person name="Howarth C."/>
            <person name="Imamovic A."/>
            <person name="Larimer J."/>
            <person name="McCowen C."/>
            <person name="Montmayeur A."/>
            <person name="Murphy C."/>
            <person name="Neiman D."/>
            <person name="Pearson M."/>
            <person name="Priest M."/>
            <person name="Roberts A."/>
            <person name="Saif S."/>
            <person name="Shea T."/>
            <person name="Sisk P."/>
            <person name="Sykes S."/>
            <person name="Wortman J."/>
            <person name="Nusbaum C."/>
            <person name="Birren B."/>
        </authorList>
    </citation>
    <scope>NUCLEOTIDE SEQUENCE [LARGE SCALE GENOMIC DNA]</scope>
    <source>
        <strain evidence="1 2">VD078</strain>
    </source>
</reference>
<organism evidence="1 2">
    <name type="scientific">Bacillus mycoides</name>
    <dbReference type="NCBI Taxonomy" id="1405"/>
    <lineage>
        <taxon>Bacteria</taxon>
        <taxon>Bacillati</taxon>
        <taxon>Bacillota</taxon>
        <taxon>Bacilli</taxon>
        <taxon>Bacillales</taxon>
        <taxon>Bacillaceae</taxon>
        <taxon>Bacillus</taxon>
        <taxon>Bacillus cereus group</taxon>
    </lineage>
</organism>
<sequence length="47" mass="5565">MSVKKTPYLLSFLVDEYRFVLFTDGRAFIHGTNDMKMVKRLYAKYIG</sequence>
<dbReference type="EMBL" id="AHEV01000020">
    <property type="protein sequence ID" value="EJR39463.1"/>
    <property type="molecule type" value="Genomic_DNA"/>
</dbReference>